<organism evidence="1 2">
    <name type="scientific">Limosa lapponica baueri</name>
    <dbReference type="NCBI Taxonomy" id="1758121"/>
    <lineage>
        <taxon>Eukaryota</taxon>
        <taxon>Metazoa</taxon>
        <taxon>Chordata</taxon>
        <taxon>Craniata</taxon>
        <taxon>Vertebrata</taxon>
        <taxon>Euteleostomi</taxon>
        <taxon>Archelosauria</taxon>
        <taxon>Archosauria</taxon>
        <taxon>Dinosauria</taxon>
        <taxon>Saurischia</taxon>
        <taxon>Theropoda</taxon>
        <taxon>Coelurosauria</taxon>
        <taxon>Aves</taxon>
        <taxon>Neognathae</taxon>
        <taxon>Neoaves</taxon>
        <taxon>Charadriiformes</taxon>
        <taxon>Scolopacidae</taxon>
        <taxon>Limosa</taxon>
    </lineage>
</organism>
<name>A0A2I0U9R6_LIMLA</name>
<dbReference type="AlphaFoldDB" id="A0A2I0U9R6"/>
<gene>
    <name evidence="1" type="ORF">llap_6903</name>
</gene>
<dbReference type="EMBL" id="KZ505959">
    <property type="protein sequence ID" value="PKU42800.1"/>
    <property type="molecule type" value="Genomic_DNA"/>
</dbReference>
<reference evidence="2" key="2">
    <citation type="submission" date="2017-12" db="EMBL/GenBank/DDBJ databases">
        <title>Genome sequence of the Bar-tailed Godwit (Limosa lapponica baueri).</title>
        <authorList>
            <person name="Lima N.C.B."/>
            <person name="Parody-Merino A.M."/>
            <person name="Battley P.F."/>
            <person name="Fidler A.E."/>
            <person name="Prosdocimi F."/>
        </authorList>
    </citation>
    <scope>NUCLEOTIDE SEQUENCE [LARGE SCALE GENOMIC DNA]</scope>
</reference>
<accession>A0A2I0U9R6</accession>
<keyword evidence="2" id="KW-1185">Reference proteome</keyword>
<protein>
    <recommendedName>
        <fullName evidence="3">Reverse transcriptase domain-containing protein</fullName>
    </recommendedName>
</protein>
<dbReference type="Proteomes" id="UP000233556">
    <property type="component" value="Unassembled WGS sequence"/>
</dbReference>
<sequence length="105" mass="12311">MAGFVDERTADIVCLDYNKAFDTVLHKILKEKLMKYGMDEQTERWTEKWLNSQRLVISDMESRWRSVTSSVPRDKYWIQSSSTLSVMIWMIEQSVPSASLLMTPD</sequence>
<evidence type="ECO:0000313" key="2">
    <source>
        <dbReference type="Proteomes" id="UP000233556"/>
    </source>
</evidence>
<evidence type="ECO:0000313" key="1">
    <source>
        <dbReference type="EMBL" id="PKU42800.1"/>
    </source>
</evidence>
<proteinExistence type="predicted"/>
<dbReference type="OrthoDB" id="416454at2759"/>
<evidence type="ECO:0008006" key="3">
    <source>
        <dbReference type="Google" id="ProtNLM"/>
    </source>
</evidence>
<reference evidence="2" key="1">
    <citation type="submission" date="2017-11" db="EMBL/GenBank/DDBJ databases">
        <authorList>
            <person name="Lima N.C."/>
            <person name="Parody-Merino A.M."/>
            <person name="Battley P.F."/>
            <person name="Fidler A.E."/>
            <person name="Prosdocimi F."/>
        </authorList>
    </citation>
    <scope>NUCLEOTIDE SEQUENCE [LARGE SCALE GENOMIC DNA]</scope>
</reference>